<protein>
    <recommendedName>
        <fullName evidence="2">Alpha/beta hydrolase fold-3 domain-containing protein</fullName>
    </recommendedName>
</protein>
<feature type="domain" description="Alpha/beta hydrolase fold-3" evidence="2">
    <location>
        <begin position="15"/>
        <end position="117"/>
    </location>
</feature>
<accession>A0AAD6TD24</accession>
<comment type="caution">
    <text evidence="3">The sequence shown here is derived from an EMBL/GenBank/DDBJ whole genome shotgun (WGS) entry which is preliminary data.</text>
</comment>
<evidence type="ECO:0000259" key="2">
    <source>
        <dbReference type="Pfam" id="PF07859"/>
    </source>
</evidence>
<organism evidence="3 4">
    <name type="scientific">Mycena alexandri</name>
    <dbReference type="NCBI Taxonomy" id="1745969"/>
    <lineage>
        <taxon>Eukaryota</taxon>
        <taxon>Fungi</taxon>
        <taxon>Dikarya</taxon>
        <taxon>Basidiomycota</taxon>
        <taxon>Agaricomycotina</taxon>
        <taxon>Agaricomycetes</taxon>
        <taxon>Agaricomycetidae</taxon>
        <taxon>Agaricales</taxon>
        <taxon>Marasmiineae</taxon>
        <taxon>Mycenaceae</taxon>
        <taxon>Mycena</taxon>
    </lineage>
</organism>
<keyword evidence="1" id="KW-0378">Hydrolase</keyword>
<dbReference type="SUPFAM" id="SSF53474">
    <property type="entry name" value="alpha/beta-Hydrolases"/>
    <property type="match status" value="1"/>
</dbReference>
<dbReference type="EMBL" id="JARJCM010000009">
    <property type="protein sequence ID" value="KAJ7043693.1"/>
    <property type="molecule type" value="Genomic_DNA"/>
</dbReference>
<gene>
    <name evidence="3" type="ORF">C8F04DRAFT_1251091</name>
</gene>
<sequence length="197" mass="21521">MKLGVAILQYSTYPAPFPTQLNQLLSTIQHIIFTGVPASRVCLAGDSAGANILFQLVGHILHPSPSPSELSSFVGMCLISPWSGAGDIRTEDDSFDLVPSECLGLWMDTYLSTMPASHHVYVQLDTVTEVLYSSIVRLSEAMERAHACVELDVQTGGVHCDTMFDIGAKSKAPHPVERRVVDWLAETLSDERLATYQ</sequence>
<keyword evidence="4" id="KW-1185">Reference proteome</keyword>
<dbReference type="Gene3D" id="3.40.50.1820">
    <property type="entry name" value="alpha/beta hydrolase"/>
    <property type="match status" value="1"/>
</dbReference>
<evidence type="ECO:0000313" key="4">
    <source>
        <dbReference type="Proteomes" id="UP001218188"/>
    </source>
</evidence>
<dbReference type="Pfam" id="PF07859">
    <property type="entry name" value="Abhydrolase_3"/>
    <property type="match status" value="1"/>
</dbReference>
<dbReference type="GO" id="GO:0016787">
    <property type="term" value="F:hydrolase activity"/>
    <property type="evidence" value="ECO:0007669"/>
    <property type="project" value="UniProtKB-KW"/>
</dbReference>
<proteinExistence type="predicted"/>
<dbReference type="InterPro" id="IPR013094">
    <property type="entry name" value="AB_hydrolase_3"/>
</dbReference>
<dbReference type="AlphaFoldDB" id="A0AAD6TD24"/>
<name>A0AAD6TD24_9AGAR</name>
<evidence type="ECO:0000256" key="1">
    <source>
        <dbReference type="ARBA" id="ARBA00022801"/>
    </source>
</evidence>
<dbReference type="InterPro" id="IPR029058">
    <property type="entry name" value="AB_hydrolase_fold"/>
</dbReference>
<dbReference type="PANTHER" id="PTHR48081">
    <property type="entry name" value="AB HYDROLASE SUPERFAMILY PROTEIN C4A8.06C"/>
    <property type="match status" value="1"/>
</dbReference>
<dbReference type="Proteomes" id="UP001218188">
    <property type="component" value="Unassembled WGS sequence"/>
</dbReference>
<evidence type="ECO:0000313" key="3">
    <source>
        <dbReference type="EMBL" id="KAJ7043693.1"/>
    </source>
</evidence>
<dbReference type="InterPro" id="IPR050300">
    <property type="entry name" value="GDXG_lipolytic_enzyme"/>
</dbReference>
<dbReference type="PANTHER" id="PTHR48081:SF31">
    <property type="entry name" value="STERYL ACETYL HYDROLASE MUG81-RELATED"/>
    <property type="match status" value="1"/>
</dbReference>
<reference evidence="3" key="1">
    <citation type="submission" date="2023-03" db="EMBL/GenBank/DDBJ databases">
        <title>Massive genome expansion in bonnet fungi (Mycena s.s.) driven by repeated elements and novel gene families across ecological guilds.</title>
        <authorList>
            <consortium name="Lawrence Berkeley National Laboratory"/>
            <person name="Harder C.B."/>
            <person name="Miyauchi S."/>
            <person name="Viragh M."/>
            <person name="Kuo A."/>
            <person name="Thoen E."/>
            <person name="Andreopoulos B."/>
            <person name="Lu D."/>
            <person name="Skrede I."/>
            <person name="Drula E."/>
            <person name="Henrissat B."/>
            <person name="Morin E."/>
            <person name="Kohler A."/>
            <person name="Barry K."/>
            <person name="LaButti K."/>
            <person name="Morin E."/>
            <person name="Salamov A."/>
            <person name="Lipzen A."/>
            <person name="Mereny Z."/>
            <person name="Hegedus B."/>
            <person name="Baldrian P."/>
            <person name="Stursova M."/>
            <person name="Weitz H."/>
            <person name="Taylor A."/>
            <person name="Grigoriev I.V."/>
            <person name="Nagy L.G."/>
            <person name="Martin F."/>
            <person name="Kauserud H."/>
        </authorList>
    </citation>
    <scope>NUCLEOTIDE SEQUENCE</scope>
    <source>
        <strain evidence="3">CBHHK200</strain>
    </source>
</reference>